<feature type="region of interest" description="Disordered" evidence="1">
    <location>
        <begin position="298"/>
        <end position="338"/>
    </location>
</feature>
<organism evidence="3 4">
    <name type="scientific">Lophiostoma macrostomum CBS 122681</name>
    <dbReference type="NCBI Taxonomy" id="1314788"/>
    <lineage>
        <taxon>Eukaryota</taxon>
        <taxon>Fungi</taxon>
        <taxon>Dikarya</taxon>
        <taxon>Ascomycota</taxon>
        <taxon>Pezizomycotina</taxon>
        <taxon>Dothideomycetes</taxon>
        <taxon>Pleosporomycetidae</taxon>
        <taxon>Pleosporales</taxon>
        <taxon>Lophiostomataceae</taxon>
        <taxon>Lophiostoma</taxon>
    </lineage>
</organism>
<feature type="region of interest" description="Disordered" evidence="1">
    <location>
        <begin position="97"/>
        <end position="145"/>
    </location>
</feature>
<proteinExistence type="predicted"/>
<feature type="compositionally biased region" description="Low complexity" evidence="1">
    <location>
        <begin position="872"/>
        <end position="886"/>
    </location>
</feature>
<feature type="compositionally biased region" description="Polar residues" evidence="1">
    <location>
        <begin position="618"/>
        <end position="627"/>
    </location>
</feature>
<feature type="compositionally biased region" description="Low complexity" evidence="1">
    <location>
        <begin position="304"/>
        <end position="323"/>
    </location>
</feature>
<dbReference type="EMBL" id="MU004430">
    <property type="protein sequence ID" value="KAF2651272.1"/>
    <property type="molecule type" value="Genomic_DNA"/>
</dbReference>
<feature type="compositionally biased region" description="Basic and acidic residues" evidence="1">
    <location>
        <begin position="945"/>
        <end position="972"/>
    </location>
</feature>
<evidence type="ECO:0000256" key="1">
    <source>
        <dbReference type="SAM" id="MobiDB-lite"/>
    </source>
</evidence>
<feature type="region of interest" description="Disordered" evidence="1">
    <location>
        <begin position="603"/>
        <end position="627"/>
    </location>
</feature>
<feature type="compositionally biased region" description="Pro residues" evidence="1">
    <location>
        <begin position="887"/>
        <end position="899"/>
    </location>
</feature>
<keyword evidence="2" id="KW-0812">Transmembrane</keyword>
<feature type="region of interest" description="Disordered" evidence="1">
    <location>
        <begin position="1021"/>
        <end position="1101"/>
    </location>
</feature>
<evidence type="ECO:0000313" key="3">
    <source>
        <dbReference type="EMBL" id="KAF2651272.1"/>
    </source>
</evidence>
<feature type="compositionally biased region" description="Low complexity" evidence="1">
    <location>
        <begin position="398"/>
        <end position="409"/>
    </location>
</feature>
<feature type="compositionally biased region" description="Acidic residues" evidence="1">
    <location>
        <begin position="980"/>
        <end position="1001"/>
    </location>
</feature>
<feature type="compositionally biased region" description="Polar residues" evidence="1">
    <location>
        <begin position="603"/>
        <end position="612"/>
    </location>
</feature>
<feature type="compositionally biased region" description="Pro residues" evidence="1">
    <location>
        <begin position="106"/>
        <end position="116"/>
    </location>
</feature>
<dbReference type="AlphaFoldDB" id="A0A6A6SUM9"/>
<protein>
    <submittedName>
        <fullName evidence="3">Uncharacterized protein</fullName>
    </submittedName>
</protein>
<feature type="compositionally biased region" description="Basic and acidic residues" evidence="1">
    <location>
        <begin position="203"/>
        <end position="214"/>
    </location>
</feature>
<feature type="region of interest" description="Disordered" evidence="1">
    <location>
        <begin position="1124"/>
        <end position="1144"/>
    </location>
</feature>
<feature type="compositionally biased region" description="Polar residues" evidence="1">
    <location>
        <begin position="426"/>
        <end position="437"/>
    </location>
</feature>
<evidence type="ECO:0000256" key="2">
    <source>
        <dbReference type="SAM" id="Phobius"/>
    </source>
</evidence>
<feature type="region of interest" description="Disordered" evidence="1">
    <location>
        <begin position="426"/>
        <end position="582"/>
    </location>
</feature>
<feature type="compositionally biased region" description="Low complexity" evidence="1">
    <location>
        <begin position="1124"/>
        <end position="1134"/>
    </location>
</feature>
<feature type="compositionally biased region" description="Polar residues" evidence="1">
    <location>
        <begin position="1029"/>
        <end position="1040"/>
    </location>
</feature>
<feature type="compositionally biased region" description="Basic and acidic residues" evidence="1">
    <location>
        <begin position="1041"/>
        <end position="1052"/>
    </location>
</feature>
<feature type="region of interest" description="Disordered" evidence="1">
    <location>
        <begin position="359"/>
        <end position="409"/>
    </location>
</feature>
<feature type="compositionally biased region" description="Low complexity" evidence="1">
    <location>
        <begin position="478"/>
        <end position="491"/>
    </location>
</feature>
<keyword evidence="2" id="KW-0472">Membrane</keyword>
<dbReference type="OrthoDB" id="3546893at2759"/>
<feature type="region of interest" description="Disordered" evidence="1">
    <location>
        <begin position="1158"/>
        <end position="1226"/>
    </location>
</feature>
<accession>A0A6A6SUM9</accession>
<feature type="region of interest" description="Disordered" evidence="1">
    <location>
        <begin position="160"/>
        <end position="239"/>
    </location>
</feature>
<feature type="region of interest" description="Disordered" evidence="1">
    <location>
        <begin position="857"/>
        <end position="1006"/>
    </location>
</feature>
<feature type="compositionally biased region" description="Polar residues" evidence="1">
    <location>
        <begin position="324"/>
        <end position="338"/>
    </location>
</feature>
<sequence length="1226" mass="132658">MAHALRARAAGAIHLSTVALIGIVLGVVIVGLFVALMILLVRAHRTQIRWEKDMEERGIAIIQSQAQESNSKAVTRPRAVLKRNSILPFNNKSGWGTLPSVETINPPEPPSIPPHHVPSTPEGRTKPRRLSWPFSSRRASGKAVQLKKIRVPILSTVIESPKPSPQVPVLSSSLRVPPSPNKSEGRPSSDQSLLQHHPAFRNTRQEGDAKESGREQQNAVRRSLTAKPAPRSELRIRPNRSKSVVEIPVCAKNGVLPRLPRPSLHARSASLCSQSSGNAPDAPVPPLPLEVARIKSQERRRSLLSRSPSRFSISSHESGRSSILATQSSPILPGSSSMRVQKVAKRDWRNSMIVGPRPLRDTLTLHGRNPRSQTSIKSTAAHLSMGSPITAVQSRAESQSSSVTNSSSMQSIKLNTADTVTFNKIASPGSSPMTVRSYTPKCKSGSHVTAYGSPEERPKPPISVREYSGNVAGPMRQLSRASTLASSTRSSNGNPFQWDPTPLSSSGKPSALKGSPSARKGHRRKNSVRISLDPTILGPPSRTPSPSGMKDIQEESPTGTSEKRSSIGLGFTNTRSLPRPPSTSVFAPDVKFAATSIRASLTPSSPTLSMANYDQGPSRGTRNPSTLNHNRVSTGSIFTIPTFPSPCHDTVYSSSIISPPPTFAIQRPSNEYEVEDRDAFDPSSHFEMMLPDINIHSSPERPLLTEEYDPERPSLILQTPASGPNVRNFSSPFSTILEEPSPTSVDQVTGYEQMSTSDSPPCSPKTLRPNLHMPFSQPTYPQYSIQHSTIPEESPLETIDPAILSKDASSTLNSVYKPNFGIPTGSCSGITSMPMPASPGTAMSMLEPLLEAAFPSSAPADVQAGHEQPLTPAESSPSSVYTSPSPSDSPLPSPLPPRSPRPRNEQLPTPALDFANMPTLAPGLRGPRESPGQPLRTSIAKLRRLNSDAKKGGKDKAGRGERRYLRLGREDSIALPGDESFFDELEDEEEEEEGEDSESTFDEVKGRHLVGDLLDWEEEATMLDLADTNAPTLTATPTQKSFDEQDTPRQEQAKFSMPSSHVPSSPKVDHDDTSVIRSSSIWEDGERFWHSTPPAPRTRNSSAINHTMTITSPNKPKNTFLPLSSSPLSTPFSTNTKASRKRDFDVAKDESLTMVENAYTSVGGTSPTGRKIAGSPDSRASRYRRRREALGVGTPNVRIQVQAPSTGGGNGTPGSLYDAQGFFREG</sequence>
<name>A0A6A6SUM9_9PLEO</name>
<feature type="compositionally biased region" description="Low complexity" evidence="1">
    <location>
        <begin position="167"/>
        <end position="176"/>
    </location>
</feature>
<gene>
    <name evidence="3" type="ORF">K491DRAFT_100020</name>
</gene>
<reference evidence="3" key="1">
    <citation type="journal article" date="2020" name="Stud. Mycol.">
        <title>101 Dothideomycetes genomes: a test case for predicting lifestyles and emergence of pathogens.</title>
        <authorList>
            <person name="Haridas S."/>
            <person name="Albert R."/>
            <person name="Binder M."/>
            <person name="Bloem J."/>
            <person name="Labutti K."/>
            <person name="Salamov A."/>
            <person name="Andreopoulos B."/>
            <person name="Baker S."/>
            <person name="Barry K."/>
            <person name="Bills G."/>
            <person name="Bluhm B."/>
            <person name="Cannon C."/>
            <person name="Castanera R."/>
            <person name="Culley D."/>
            <person name="Daum C."/>
            <person name="Ezra D."/>
            <person name="Gonzalez J."/>
            <person name="Henrissat B."/>
            <person name="Kuo A."/>
            <person name="Liang C."/>
            <person name="Lipzen A."/>
            <person name="Lutzoni F."/>
            <person name="Magnuson J."/>
            <person name="Mondo S."/>
            <person name="Nolan M."/>
            <person name="Ohm R."/>
            <person name="Pangilinan J."/>
            <person name="Park H.-J."/>
            <person name="Ramirez L."/>
            <person name="Alfaro M."/>
            <person name="Sun H."/>
            <person name="Tritt A."/>
            <person name="Yoshinaga Y."/>
            <person name="Zwiers L.-H."/>
            <person name="Turgeon B."/>
            <person name="Goodwin S."/>
            <person name="Spatafora J."/>
            <person name="Crous P."/>
            <person name="Grigoriev I."/>
        </authorList>
    </citation>
    <scope>NUCLEOTIDE SEQUENCE</scope>
    <source>
        <strain evidence="3">CBS 122681</strain>
    </source>
</reference>
<keyword evidence="2" id="KW-1133">Transmembrane helix</keyword>
<feature type="compositionally biased region" description="Polar residues" evidence="1">
    <location>
        <begin position="1158"/>
        <end position="1168"/>
    </location>
</feature>
<feature type="transmembrane region" description="Helical" evidence="2">
    <location>
        <begin position="12"/>
        <end position="41"/>
    </location>
</feature>
<evidence type="ECO:0000313" key="4">
    <source>
        <dbReference type="Proteomes" id="UP000799324"/>
    </source>
</evidence>
<dbReference type="Proteomes" id="UP000799324">
    <property type="component" value="Unassembled WGS sequence"/>
</dbReference>
<keyword evidence="4" id="KW-1185">Reference proteome</keyword>